<dbReference type="Gene3D" id="3.40.50.150">
    <property type="entry name" value="Vaccinia Virus protein VP39"/>
    <property type="match status" value="1"/>
</dbReference>
<dbReference type="PANTHER" id="PTHR43542">
    <property type="entry name" value="METHYLTRANSFERASE"/>
    <property type="match status" value="1"/>
</dbReference>
<dbReference type="NCBIfam" id="TIGR00095">
    <property type="entry name" value="16S rRNA (guanine(966)-N(2))-methyltransferase RsmD"/>
    <property type="match status" value="1"/>
</dbReference>
<dbReference type="OrthoDB" id="9803017at2"/>
<keyword evidence="2 3" id="KW-0808">Transferase</keyword>
<protein>
    <submittedName>
        <fullName evidence="3">16S rRNA (Guanine966-N2)-methyltransferase</fullName>
    </submittedName>
</protein>
<name>A0A1H6N0Y4_9RHOB</name>
<keyword evidence="4" id="KW-1185">Reference proteome</keyword>
<accession>A0A1H6N0Y4</accession>
<dbReference type="CDD" id="cd02440">
    <property type="entry name" value="AdoMet_MTases"/>
    <property type="match status" value="1"/>
</dbReference>
<gene>
    <name evidence="3" type="ORF">SAMN04488075_2371</name>
</gene>
<dbReference type="STRING" id="65735.SAMN04488075_2371"/>
<dbReference type="EMBL" id="FNXG01000004">
    <property type="protein sequence ID" value="SEI03819.1"/>
    <property type="molecule type" value="Genomic_DNA"/>
</dbReference>
<keyword evidence="1 3" id="KW-0489">Methyltransferase</keyword>
<dbReference type="PANTHER" id="PTHR43542:SF1">
    <property type="entry name" value="METHYLTRANSFERASE"/>
    <property type="match status" value="1"/>
</dbReference>
<reference evidence="4" key="1">
    <citation type="submission" date="2016-10" db="EMBL/GenBank/DDBJ databases">
        <authorList>
            <person name="Varghese N."/>
            <person name="Submissions S."/>
        </authorList>
    </citation>
    <scope>NUCLEOTIDE SEQUENCE [LARGE SCALE GENOMIC DNA]</scope>
    <source>
        <strain evidence="4">DSM 11593</strain>
    </source>
</reference>
<dbReference type="PROSITE" id="PS00092">
    <property type="entry name" value="N6_MTASE"/>
    <property type="match status" value="1"/>
</dbReference>
<dbReference type="GO" id="GO:0003676">
    <property type="term" value="F:nucleic acid binding"/>
    <property type="evidence" value="ECO:0007669"/>
    <property type="project" value="InterPro"/>
</dbReference>
<dbReference type="SUPFAM" id="SSF53335">
    <property type="entry name" value="S-adenosyl-L-methionine-dependent methyltransferases"/>
    <property type="match status" value="1"/>
</dbReference>
<dbReference type="RefSeq" id="WP_090848302.1">
    <property type="nucleotide sequence ID" value="NZ_FNXG01000004.1"/>
</dbReference>
<sequence length="185" mass="20049">MRIVSGRLRGLRLADVGTGDKAAHLRPTSDRVRESMFNLIQNSHGFAFESARVLDLFAGTGALGLESLSRGAARVTFVDDGATARALLRENVEKSRAMGATDIWRRDATNLGENRGDAYDLIFLDPPYGQRLGEAALTSALAGNWLAPGALVVWEEDTTPLPPPGLTQIDQRRYSDTLVTLLRAA</sequence>
<dbReference type="Proteomes" id="UP000199125">
    <property type="component" value="Unassembled WGS sequence"/>
</dbReference>
<dbReference type="InterPro" id="IPR004398">
    <property type="entry name" value="RNA_MeTrfase_RsmD"/>
</dbReference>
<dbReference type="Pfam" id="PF03602">
    <property type="entry name" value="Cons_hypoth95"/>
    <property type="match status" value="1"/>
</dbReference>
<proteinExistence type="predicted"/>
<dbReference type="GO" id="GO:0008168">
    <property type="term" value="F:methyltransferase activity"/>
    <property type="evidence" value="ECO:0007669"/>
    <property type="project" value="UniProtKB-KW"/>
</dbReference>
<dbReference type="InterPro" id="IPR029063">
    <property type="entry name" value="SAM-dependent_MTases_sf"/>
</dbReference>
<evidence type="ECO:0000313" key="4">
    <source>
        <dbReference type="Proteomes" id="UP000199125"/>
    </source>
</evidence>
<dbReference type="PIRSF" id="PIRSF004553">
    <property type="entry name" value="CHP00095"/>
    <property type="match status" value="1"/>
</dbReference>
<dbReference type="AlphaFoldDB" id="A0A1H6N0Y4"/>
<evidence type="ECO:0000256" key="1">
    <source>
        <dbReference type="ARBA" id="ARBA00022603"/>
    </source>
</evidence>
<evidence type="ECO:0000313" key="3">
    <source>
        <dbReference type="EMBL" id="SEI03819.1"/>
    </source>
</evidence>
<dbReference type="GO" id="GO:0031167">
    <property type="term" value="P:rRNA methylation"/>
    <property type="evidence" value="ECO:0007669"/>
    <property type="project" value="InterPro"/>
</dbReference>
<organism evidence="3 4">
    <name type="scientific">Paracoccus alkenifer</name>
    <dbReference type="NCBI Taxonomy" id="65735"/>
    <lineage>
        <taxon>Bacteria</taxon>
        <taxon>Pseudomonadati</taxon>
        <taxon>Pseudomonadota</taxon>
        <taxon>Alphaproteobacteria</taxon>
        <taxon>Rhodobacterales</taxon>
        <taxon>Paracoccaceae</taxon>
        <taxon>Paracoccus</taxon>
    </lineage>
</organism>
<dbReference type="InterPro" id="IPR002052">
    <property type="entry name" value="DNA_methylase_N6_adenine_CS"/>
</dbReference>
<evidence type="ECO:0000256" key="2">
    <source>
        <dbReference type="ARBA" id="ARBA00022679"/>
    </source>
</evidence>